<keyword evidence="8" id="KW-1185">Reference proteome</keyword>
<dbReference type="EMBL" id="JAZDQV010000001">
    <property type="protein sequence ID" value="MEE1876425.1"/>
    <property type="molecule type" value="Genomic_DNA"/>
</dbReference>
<keyword evidence="4" id="KW-0663">Pyridoxal phosphate</keyword>
<dbReference type="NCBIfam" id="TIGR00492">
    <property type="entry name" value="alr"/>
    <property type="match status" value="1"/>
</dbReference>
<evidence type="ECO:0000256" key="2">
    <source>
        <dbReference type="ARBA" id="ARBA00001933"/>
    </source>
</evidence>
<comment type="cofactor">
    <cofactor evidence="2">
        <name>pyridoxal 5'-phosphate</name>
        <dbReference type="ChEBI" id="CHEBI:597326"/>
    </cofactor>
</comment>
<dbReference type="InterPro" id="IPR011079">
    <property type="entry name" value="Ala_racemase_C"/>
</dbReference>
<dbReference type="Pfam" id="PF01168">
    <property type="entry name" value="Ala_racemase_N"/>
    <property type="match status" value="1"/>
</dbReference>
<dbReference type="SMART" id="SM01005">
    <property type="entry name" value="Ala_racemase_C"/>
    <property type="match status" value="1"/>
</dbReference>
<accession>A0ABU7GBG9</accession>
<comment type="caution">
    <text evidence="7">The sequence shown here is derived from an EMBL/GenBank/DDBJ whole genome shotgun (WGS) entry which is preliminary data.</text>
</comment>
<evidence type="ECO:0000313" key="7">
    <source>
        <dbReference type="EMBL" id="MEE1876425.1"/>
    </source>
</evidence>
<dbReference type="SUPFAM" id="SSF50621">
    <property type="entry name" value="Alanine racemase C-terminal domain-like"/>
    <property type="match status" value="1"/>
</dbReference>
<dbReference type="PANTHER" id="PTHR30511">
    <property type="entry name" value="ALANINE RACEMASE"/>
    <property type="match status" value="1"/>
</dbReference>
<feature type="domain" description="Alanine racemase C-terminal" evidence="6">
    <location>
        <begin position="228"/>
        <end position="347"/>
    </location>
</feature>
<dbReference type="InterPro" id="IPR000821">
    <property type="entry name" value="Ala_racemase"/>
</dbReference>
<dbReference type="PANTHER" id="PTHR30511:SF0">
    <property type="entry name" value="ALANINE RACEMASE, CATABOLIC-RELATED"/>
    <property type="match status" value="1"/>
</dbReference>
<name>A0ABU7GBG9_9SPHN</name>
<evidence type="ECO:0000313" key="8">
    <source>
        <dbReference type="Proteomes" id="UP001343492"/>
    </source>
</evidence>
<organism evidence="7 8">
    <name type="scientific">Altererythrobacter litoralis</name>
    <dbReference type="NCBI Taxonomy" id="3113904"/>
    <lineage>
        <taxon>Bacteria</taxon>
        <taxon>Pseudomonadati</taxon>
        <taxon>Pseudomonadota</taxon>
        <taxon>Alphaproteobacteria</taxon>
        <taxon>Sphingomonadales</taxon>
        <taxon>Erythrobacteraceae</taxon>
        <taxon>Altererythrobacter</taxon>
    </lineage>
</organism>
<dbReference type="Gene3D" id="2.40.37.10">
    <property type="entry name" value="Lyase, Ornithine Decarboxylase, Chain A, domain 1"/>
    <property type="match status" value="1"/>
</dbReference>
<dbReference type="GO" id="GO:0008784">
    <property type="term" value="F:alanine racemase activity"/>
    <property type="evidence" value="ECO:0007669"/>
    <property type="project" value="UniProtKB-EC"/>
</dbReference>
<dbReference type="PRINTS" id="PR00992">
    <property type="entry name" value="ALARACEMASE"/>
</dbReference>
<dbReference type="SUPFAM" id="SSF51419">
    <property type="entry name" value="PLP-binding barrel"/>
    <property type="match status" value="1"/>
</dbReference>
<proteinExistence type="predicted"/>
<protein>
    <recommendedName>
        <fullName evidence="3">alanine racemase</fullName>
        <ecNumber evidence="3">5.1.1.1</ecNumber>
    </recommendedName>
</protein>
<dbReference type="Proteomes" id="UP001343492">
    <property type="component" value="Unassembled WGS sequence"/>
</dbReference>
<sequence length="347" mass="36944">MAEAPPPSLRLTIDRDALAHNWRALDRLSGRASAGAAVKADCYGLGFDTCLPVLRDAGAKDFFVAHWSEVATVARHVDPRSIAVLHGPANRADADYARASGAVPVINSLHQAKQWLDSGGGPCDLMVDSGINRLGISLSEAGDLLVAQLDVRVLMSHLASSDEDSALNAWQLGAFREVLPMIAHKRASLANSAGIALGPDYHFDMTRPGLALYGGVPRGELENAIRQVAYPEAAIIQTRSIAPGDTVGYNATFTADRDMRVGVVSIGYADGILRCWGNSGALKHGEHALPILGKVSMDMVVIDLSAAPELSEGDWVQLPYRLPDAAQHTGLSQYELLTVLGRRLKSG</sequence>
<dbReference type="EC" id="5.1.1.1" evidence="3"/>
<keyword evidence="5 7" id="KW-0413">Isomerase</keyword>
<dbReference type="InterPro" id="IPR001608">
    <property type="entry name" value="Ala_racemase_N"/>
</dbReference>
<dbReference type="InterPro" id="IPR009006">
    <property type="entry name" value="Ala_racemase/Decarboxylase_C"/>
</dbReference>
<evidence type="ECO:0000256" key="5">
    <source>
        <dbReference type="ARBA" id="ARBA00023235"/>
    </source>
</evidence>
<evidence type="ECO:0000259" key="6">
    <source>
        <dbReference type="SMART" id="SM01005"/>
    </source>
</evidence>
<evidence type="ECO:0000256" key="3">
    <source>
        <dbReference type="ARBA" id="ARBA00013089"/>
    </source>
</evidence>
<evidence type="ECO:0000256" key="1">
    <source>
        <dbReference type="ARBA" id="ARBA00000316"/>
    </source>
</evidence>
<reference evidence="7 8" key="1">
    <citation type="submission" date="2024-01" db="EMBL/GenBank/DDBJ databases">
        <title>The genome sequence of Erythrobacteraceae sp. strain 1XM1-14.</title>
        <authorList>
            <person name="Liu Y."/>
        </authorList>
    </citation>
    <scope>NUCLEOTIDE SEQUENCE [LARGE SCALE GENOMIC DNA]</scope>
    <source>
        <strain evidence="7 8">1XM1-14</strain>
    </source>
</reference>
<gene>
    <name evidence="7" type="primary">alr</name>
    <name evidence="7" type="ORF">VRS74_01840</name>
</gene>
<dbReference type="CDD" id="cd00430">
    <property type="entry name" value="PLPDE_III_AR"/>
    <property type="match status" value="1"/>
</dbReference>
<dbReference type="InterPro" id="IPR029066">
    <property type="entry name" value="PLP-binding_barrel"/>
</dbReference>
<dbReference type="RefSeq" id="WP_354143528.1">
    <property type="nucleotide sequence ID" value="NZ_JAZDQV010000001.1"/>
</dbReference>
<evidence type="ECO:0000256" key="4">
    <source>
        <dbReference type="ARBA" id="ARBA00022898"/>
    </source>
</evidence>
<comment type="catalytic activity">
    <reaction evidence="1">
        <text>L-alanine = D-alanine</text>
        <dbReference type="Rhea" id="RHEA:20249"/>
        <dbReference type="ChEBI" id="CHEBI:57416"/>
        <dbReference type="ChEBI" id="CHEBI:57972"/>
        <dbReference type="EC" id="5.1.1.1"/>
    </reaction>
</comment>
<dbReference type="Pfam" id="PF00842">
    <property type="entry name" value="Ala_racemase_C"/>
    <property type="match status" value="1"/>
</dbReference>
<dbReference type="Gene3D" id="3.20.20.10">
    <property type="entry name" value="Alanine racemase"/>
    <property type="match status" value="1"/>
</dbReference>